<accession>A0AAU6WR34</accession>
<dbReference type="EMBL" id="CP154834">
    <property type="protein sequence ID" value="XAO75038.1"/>
    <property type="molecule type" value="Genomic_DNA"/>
</dbReference>
<dbReference type="Proteomes" id="UP001463665">
    <property type="component" value="Chromosome"/>
</dbReference>
<protein>
    <submittedName>
        <fullName evidence="3">TonB-dependent receptor plug domain-containing protein</fullName>
    </submittedName>
</protein>
<dbReference type="PANTHER" id="PTHR30069">
    <property type="entry name" value="TONB-DEPENDENT OUTER MEMBRANE RECEPTOR"/>
    <property type="match status" value="1"/>
</dbReference>
<reference evidence="3 4" key="1">
    <citation type="submission" date="2024-04" db="EMBL/GenBank/DDBJ databases">
        <title>Genome sequencing and assembly of rice foliar adapted Chryseobacterium endophyticum OsEnb-ALM-A6.</title>
        <authorList>
            <person name="Kumar S."/>
            <person name="Javed M."/>
            <person name="Chouhan V."/>
            <person name="Charishma K."/>
            <person name="Patel A."/>
            <person name="Kumar M."/>
            <person name="Sahu K.P."/>
            <person name="Kumar A."/>
        </authorList>
    </citation>
    <scope>NUCLEOTIDE SEQUENCE [LARGE SCALE GENOMIC DNA]</scope>
    <source>
        <strain evidence="3 4">OsEnb-ALM-A6</strain>
    </source>
</reference>
<keyword evidence="1" id="KW-1134">Transmembrane beta strand</keyword>
<gene>
    <name evidence="3" type="ORF">AAFP95_03285</name>
</gene>
<keyword evidence="1" id="KW-0813">Transport</keyword>
<organism evidence="3 4">
    <name type="scientific">Chryseobacterium endophyticum</name>
    <dbReference type="NCBI Taxonomy" id="1854762"/>
    <lineage>
        <taxon>Bacteria</taxon>
        <taxon>Pseudomonadati</taxon>
        <taxon>Bacteroidota</taxon>
        <taxon>Flavobacteriia</taxon>
        <taxon>Flavobacteriales</taxon>
        <taxon>Weeksellaceae</taxon>
        <taxon>Chryseobacterium group</taxon>
        <taxon>Chryseobacterium</taxon>
    </lineage>
</organism>
<keyword evidence="1" id="KW-0812">Transmembrane</keyword>
<dbReference type="Gene3D" id="2.170.130.10">
    <property type="entry name" value="TonB-dependent receptor, plug domain"/>
    <property type="match status" value="1"/>
</dbReference>
<dbReference type="PANTHER" id="PTHR30069:SF42">
    <property type="entry name" value="FERRIC AEROBACTIN RECEPTOR"/>
    <property type="match status" value="1"/>
</dbReference>
<keyword evidence="1" id="KW-0998">Cell outer membrane</keyword>
<keyword evidence="1" id="KW-0472">Membrane</keyword>
<dbReference type="InterPro" id="IPR012910">
    <property type="entry name" value="Plug_dom"/>
</dbReference>
<dbReference type="PROSITE" id="PS52016">
    <property type="entry name" value="TONB_DEPENDENT_REC_3"/>
    <property type="match status" value="1"/>
</dbReference>
<name>A0AAU6WR34_9FLAO</name>
<evidence type="ECO:0000313" key="3">
    <source>
        <dbReference type="EMBL" id="XAO75038.1"/>
    </source>
</evidence>
<dbReference type="RefSeq" id="WP_345766919.1">
    <property type="nucleotide sequence ID" value="NZ_CP154834.1"/>
</dbReference>
<comment type="subcellular location">
    <subcellularLocation>
        <location evidence="1">Cell outer membrane</location>
        <topology evidence="1">Multi-pass membrane protein</topology>
    </subcellularLocation>
</comment>
<sequence>MSQKQIQSQLTVNSDITNILQYTVPSLATSSGMTTNSGQTLRGRQVLVLIDGIPQSTPLRNGSRDIRSIDPSVIERIEVIKGATSIYGNGSDGGIINYITKKSNDEKRFPGSRRSGLPGSCTEEPWALGPANF</sequence>
<keyword evidence="4" id="KW-1185">Reference proteome</keyword>
<evidence type="ECO:0000256" key="1">
    <source>
        <dbReference type="PROSITE-ProRule" id="PRU01360"/>
    </source>
</evidence>
<dbReference type="AlphaFoldDB" id="A0AAU6WR34"/>
<dbReference type="GO" id="GO:0044718">
    <property type="term" value="P:siderophore transmembrane transport"/>
    <property type="evidence" value="ECO:0007669"/>
    <property type="project" value="TreeGrafter"/>
</dbReference>
<dbReference type="SUPFAM" id="SSF56935">
    <property type="entry name" value="Porins"/>
    <property type="match status" value="1"/>
</dbReference>
<keyword evidence="3" id="KW-0675">Receptor</keyword>
<dbReference type="GO" id="GO:0015344">
    <property type="term" value="F:siderophore uptake transmembrane transporter activity"/>
    <property type="evidence" value="ECO:0007669"/>
    <property type="project" value="TreeGrafter"/>
</dbReference>
<dbReference type="GO" id="GO:0009279">
    <property type="term" value="C:cell outer membrane"/>
    <property type="evidence" value="ECO:0007669"/>
    <property type="project" value="UniProtKB-SubCell"/>
</dbReference>
<feature type="domain" description="TonB-dependent receptor plug" evidence="2">
    <location>
        <begin position="2"/>
        <end position="95"/>
    </location>
</feature>
<dbReference type="Pfam" id="PF07715">
    <property type="entry name" value="Plug"/>
    <property type="match status" value="1"/>
</dbReference>
<evidence type="ECO:0000313" key="4">
    <source>
        <dbReference type="Proteomes" id="UP001463665"/>
    </source>
</evidence>
<dbReference type="InterPro" id="IPR037066">
    <property type="entry name" value="Plug_dom_sf"/>
</dbReference>
<proteinExistence type="inferred from homology"/>
<comment type="similarity">
    <text evidence="1">Belongs to the TonB-dependent receptor family.</text>
</comment>
<evidence type="ECO:0000259" key="2">
    <source>
        <dbReference type="Pfam" id="PF07715"/>
    </source>
</evidence>
<dbReference type="InterPro" id="IPR039426">
    <property type="entry name" value="TonB-dep_rcpt-like"/>
</dbReference>